<sequence>MAPAKPLPTNLASQPSFDRVTTTIVVALGFFFALFLCVGLCVLGHKAVRRRLEARRKPPRELVLPTMLSEKPNNRMSFWSSRSTLRFSAAPGSVLWPTASLRFSYPPFPKPISESSETDSTCCGKETSVESIEPTEATSLHSQAAATSSPIRSKVGEAAQSVSYLSQSQNTATVQSPDTQHTHQAASLTKHVYTHRPLSNSRYKSRRVLQVKRGFKTRICIFSAQKRYVRAKAAASRARLAANSPSYPPRPTPFLTPDDVPYMTPVQGPENFVEQLPPSSSVYRALATAIILPPPPYEAAEEYVIDEATQAALRTRPRNTRPRTIHPALAAASLRPGYF</sequence>
<keyword evidence="2" id="KW-1185">Reference proteome</keyword>
<dbReference type="EMBL" id="MU277187">
    <property type="protein sequence ID" value="KAI0069228.1"/>
    <property type="molecule type" value="Genomic_DNA"/>
</dbReference>
<gene>
    <name evidence="1" type="ORF">BV25DRAFT_116381</name>
</gene>
<organism evidence="1 2">
    <name type="scientific">Artomyces pyxidatus</name>
    <dbReference type="NCBI Taxonomy" id="48021"/>
    <lineage>
        <taxon>Eukaryota</taxon>
        <taxon>Fungi</taxon>
        <taxon>Dikarya</taxon>
        <taxon>Basidiomycota</taxon>
        <taxon>Agaricomycotina</taxon>
        <taxon>Agaricomycetes</taxon>
        <taxon>Russulales</taxon>
        <taxon>Auriscalpiaceae</taxon>
        <taxon>Artomyces</taxon>
    </lineage>
</organism>
<comment type="caution">
    <text evidence="1">The sequence shown here is derived from an EMBL/GenBank/DDBJ whole genome shotgun (WGS) entry which is preliminary data.</text>
</comment>
<evidence type="ECO:0000313" key="1">
    <source>
        <dbReference type="EMBL" id="KAI0069228.1"/>
    </source>
</evidence>
<protein>
    <submittedName>
        <fullName evidence="1">Uncharacterized protein</fullName>
    </submittedName>
</protein>
<reference evidence="1" key="2">
    <citation type="journal article" date="2022" name="New Phytol.">
        <title>Evolutionary transition to the ectomycorrhizal habit in the genomes of a hyperdiverse lineage of mushroom-forming fungi.</title>
        <authorList>
            <person name="Looney B."/>
            <person name="Miyauchi S."/>
            <person name="Morin E."/>
            <person name="Drula E."/>
            <person name="Courty P.E."/>
            <person name="Kohler A."/>
            <person name="Kuo A."/>
            <person name="LaButti K."/>
            <person name="Pangilinan J."/>
            <person name="Lipzen A."/>
            <person name="Riley R."/>
            <person name="Andreopoulos W."/>
            <person name="He G."/>
            <person name="Johnson J."/>
            <person name="Nolan M."/>
            <person name="Tritt A."/>
            <person name="Barry K.W."/>
            <person name="Grigoriev I.V."/>
            <person name="Nagy L.G."/>
            <person name="Hibbett D."/>
            <person name="Henrissat B."/>
            <person name="Matheny P.B."/>
            <person name="Labbe J."/>
            <person name="Martin F.M."/>
        </authorList>
    </citation>
    <scope>NUCLEOTIDE SEQUENCE</scope>
    <source>
        <strain evidence="1">HHB10654</strain>
    </source>
</reference>
<dbReference type="Proteomes" id="UP000814140">
    <property type="component" value="Unassembled WGS sequence"/>
</dbReference>
<evidence type="ECO:0000313" key="2">
    <source>
        <dbReference type="Proteomes" id="UP000814140"/>
    </source>
</evidence>
<name>A0ACB8TL90_9AGAM</name>
<accession>A0ACB8TL90</accession>
<reference evidence="1" key="1">
    <citation type="submission" date="2021-03" db="EMBL/GenBank/DDBJ databases">
        <authorList>
            <consortium name="DOE Joint Genome Institute"/>
            <person name="Ahrendt S."/>
            <person name="Looney B.P."/>
            <person name="Miyauchi S."/>
            <person name="Morin E."/>
            <person name="Drula E."/>
            <person name="Courty P.E."/>
            <person name="Chicoki N."/>
            <person name="Fauchery L."/>
            <person name="Kohler A."/>
            <person name="Kuo A."/>
            <person name="Labutti K."/>
            <person name="Pangilinan J."/>
            <person name="Lipzen A."/>
            <person name="Riley R."/>
            <person name="Andreopoulos W."/>
            <person name="He G."/>
            <person name="Johnson J."/>
            <person name="Barry K.W."/>
            <person name="Grigoriev I.V."/>
            <person name="Nagy L."/>
            <person name="Hibbett D."/>
            <person name="Henrissat B."/>
            <person name="Matheny P.B."/>
            <person name="Labbe J."/>
            <person name="Martin F."/>
        </authorList>
    </citation>
    <scope>NUCLEOTIDE SEQUENCE</scope>
    <source>
        <strain evidence="1">HHB10654</strain>
    </source>
</reference>
<proteinExistence type="predicted"/>